<dbReference type="Pfam" id="PF10123">
    <property type="entry name" value="Mu-like_Pro"/>
    <property type="match status" value="1"/>
</dbReference>
<dbReference type="PIRSF" id="PIRSF016624">
    <property type="entry name" value="Mu_prophg_I"/>
    <property type="match status" value="1"/>
</dbReference>
<dbReference type="RefSeq" id="WP_038261199.1">
    <property type="nucleotide sequence ID" value="NZ_CAWLVK010000048.1"/>
</dbReference>
<comment type="caution">
    <text evidence="1">The sequence shown here is derived from an EMBL/GenBank/DDBJ whole genome shotgun (WGS) entry which is preliminary data.</text>
</comment>
<dbReference type="OrthoDB" id="2043985at2"/>
<evidence type="ECO:0008006" key="3">
    <source>
        <dbReference type="Google" id="ProtNLM"/>
    </source>
</evidence>
<sequence>MKTNIAALTSVIRGNNHHEIQLFPAGEFRANDGRPADCAGWVMTREIAENLIQQVTARETPLVIDYEHQTLRAIKNGQPAPAAGWFQTLEWREGDGLYAINVEWTDNARAAIQANEYRFISPVFLYDKNGHVTVLLHAALTNTPALDGMDAVMLAAASQLAVNFPPLQPEDDSVDEELIRELLSNLRWMLNLPATATTEDITAELQKAIDLISKGQGTTVAASQGLLDLLQAQTTQIADLSSKAYDPARYVPIAGYQELQAQLNSERQHAQVNQVDGLVQAALSDGRLTPALEDWAKELGRTNLAALTAHLENATPIAALSAMQSGGHPPAAAQSTHTTTAELDADALAICSQFGLSPDELKKQLGEQ</sequence>
<evidence type="ECO:0000313" key="2">
    <source>
        <dbReference type="Proteomes" id="UP000019197"/>
    </source>
</evidence>
<gene>
    <name evidence="1" type="ORF">XCR1_1410019</name>
</gene>
<protein>
    <recommendedName>
        <fullName evidence="3">Mu-like prophage I protein</fullName>
    </recommendedName>
</protein>
<accession>W1IP29</accession>
<dbReference type="InterPro" id="IPR012106">
    <property type="entry name" value="Phage_Mu_Gp1"/>
</dbReference>
<dbReference type="Proteomes" id="UP000019197">
    <property type="component" value="Unassembled WGS sequence"/>
</dbReference>
<dbReference type="AlphaFoldDB" id="W1IP29"/>
<organism evidence="1 2">
    <name type="scientific">Xenorhabdus cabanillasii JM26</name>
    <dbReference type="NCBI Taxonomy" id="1427517"/>
    <lineage>
        <taxon>Bacteria</taxon>
        <taxon>Pseudomonadati</taxon>
        <taxon>Pseudomonadota</taxon>
        <taxon>Gammaproteobacteria</taxon>
        <taxon>Enterobacterales</taxon>
        <taxon>Morganellaceae</taxon>
        <taxon>Xenorhabdus</taxon>
    </lineage>
</organism>
<reference evidence="1 2" key="1">
    <citation type="submission" date="2013-11" db="EMBL/GenBank/DDBJ databases">
        <title>Draft genome sequence and annotation of the entomopathogenic bacterium, Xenorhabdus cabanillasi strain JM26.</title>
        <authorList>
            <person name="Gualtieri M."/>
            <person name="Ogier J.C."/>
            <person name="Pages S."/>
            <person name="Givaudan A."/>
            <person name="Gaudriault S."/>
        </authorList>
    </citation>
    <scope>NUCLEOTIDE SEQUENCE [LARGE SCALE GENOMIC DNA]</scope>
    <source>
        <strain evidence="1 2">JM26</strain>
    </source>
</reference>
<evidence type="ECO:0000313" key="1">
    <source>
        <dbReference type="EMBL" id="CDL80194.1"/>
    </source>
</evidence>
<name>W1IP29_9GAMM</name>
<dbReference type="EMBL" id="CBXE010000048">
    <property type="protein sequence ID" value="CDL80194.1"/>
    <property type="molecule type" value="Genomic_DNA"/>
</dbReference>
<proteinExistence type="predicted"/>